<dbReference type="PATRIC" id="fig|61435.8.peg.138"/>
<sequence length="155" mass="16660">MPGEFYIEGKAAKVSLKGLEDGLARIETKVDGVKSQTDKLAGETPGEGSTTADWQSVESDVVLIGAAGIRNKIHDLTLSIRNLAGSQITVRLYKAINGIEQEVYKQNFDAAIDPPGLPVINGSWAMHGILRVTLQSNDVADNGKAVDYDYMLEAI</sequence>
<proteinExistence type="predicted"/>
<dbReference type="Proteomes" id="UP000076394">
    <property type="component" value="Chromosome"/>
</dbReference>
<evidence type="ECO:0000313" key="2">
    <source>
        <dbReference type="Proteomes" id="UP000076394"/>
    </source>
</evidence>
<organism evidence="1 2">
    <name type="scientific">Dehalococcoides mccartyi</name>
    <dbReference type="NCBI Taxonomy" id="61435"/>
    <lineage>
        <taxon>Bacteria</taxon>
        <taxon>Bacillati</taxon>
        <taxon>Chloroflexota</taxon>
        <taxon>Dehalococcoidia</taxon>
        <taxon>Dehalococcoidales</taxon>
        <taxon>Dehalococcoidaceae</taxon>
        <taxon>Dehalococcoides</taxon>
    </lineage>
</organism>
<dbReference type="RefSeq" id="WP_034376865.1">
    <property type="nucleotide sequence ID" value="NZ_CP011127.1"/>
</dbReference>
<accession>A0A142V816</accession>
<dbReference type="EMBL" id="CP011127">
    <property type="protein sequence ID" value="AMU85970.1"/>
    <property type="molecule type" value="Genomic_DNA"/>
</dbReference>
<name>A0A142V816_9CHLR</name>
<gene>
    <name evidence="1" type="ORF">Dm11a5_0139</name>
</gene>
<dbReference type="OrthoDB" id="165451at2"/>
<dbReference type="AlphaFoldDB" id="A0A142V816"/>
<evidence type="ECO:0000313" key="1">
    <source>
        <dbReference type="EMBL" id="AMU85970.1"/>
    </source>
</evidence>
<protein>
    <submittedName>
        <fullName evidence="1">Uncharacterized protein</fullName>
    </submittedName>
</protein>
<reference evidence="1 2" key="1">
    <citation type="submission" date="2015-03" db="EMBL/GenBank/DDBJ databases">
        <title>Genomic characterization of Dehalococcoides mccartyi strain 11a5, an unusal plasmid-containing chloroethene dechlorinator.</title>
        <authorList>
            <person name="Zhao S."/>
            <person name="Ding C."/>
            <person name="He J."/>
        </authorList>
    </citation>
    <scope>NUCLEOTIDE SEQUENCE [LARGE SCALE GENOMIC DNA]</scope>
    <source>
        <strain evidence="1 2">11a5</strain>
    </source>
</reference>